<accession>C6HXL5</accession>
<keyword evidence="2" id="KW-1185">Reference proteome</keyword>
<gene>
    <name evidence="1" type="ORF">UBAL3_92050213</name>
</gene>
<dbReference type="EMBL" id="GG693873">
    <property type="protein sequence ID" value="EES52844.1"/>
    <property type="molecule type" value="Genomic_DNA"/>
</dbReference>
<protein>
    <submittedName>
        <fullName evidence="1">Uncharacterized protein</fullName>
    </submittedName>
</protein>
<evidence type="ECO:0000313" key="2">
    <source>
        <dbReference type="Proteomes" id="UP000009374"/>
    </source>
</evidence>
<dbReference type="AlphaFoldDB" id="C6HXL5"/>
<sequence length="385" mass="42314">MTQGGDDPLESLEAILRSGTPDQVLADVMKINQLPDILDFLAEEGELSSLADLPAMTPAWSLFIRNYLEMSHDRFDLEMEIEDSSQEQAVFGLGIILDLDRPLPPRMTLEALAPLARLVETILSPEGSGAEVFLHPRILSFADLYTFSYDSRRGFVDERMTFGFSMDSSGSLDRVPVMNGDAPLGDWDEPAESLLAPNDPIRRAFGKTLDNGRGAIVGLVRMTPPEDEEWGDFLDRRFSSEIGEAMGALVGQIFDLTAPFSGEDEGREGGQVSLVPWSILLPMGVTIEMGAFLSEVVENQKDFGKKGKDARKSLDITPVWRDGTLMAELDLSVPGKGPARFPVVDDYVAGFMENYVPEIVQSMMGLTVRWNKKKGGGRFLSLGVL</sequence>
<name>C6HXL5_9BACT</name>
<evidence type="ECO:0000313" key="1">
    <source>
        <dbReference type="EMBL" id="EES52844.1"/>
    </source>
</evidence>
<proteinExistence type="predicted"/>
<reference evidence="1 2" key="1">
    <citation type="journal article" date="2009" name="Appl. Environ. Microbiol.">
        <title>Community genomic and proteomic analyses of chemoautotrophic iron-oxidizing "Leptospirillum rubarum" (Group II) and "Leptospirillum ferrodiazotrophum" (Group III) bacteria in acid mine drainage biofilms.</title>
        <authorList>
            <person name="Goltsman D.S."/>
            <person name="Denef V.J."/>
            <person name="Singer S.W."/>
            <person name="VerBerkmoes N.C."/>
            <person name="Lefsrud M."/>
            <person name="Mueller R.S."/>
            <person name="Dick G.J."/>
            <person name="Sun C.L."/>
            <person name="Wheeler K.E."/>
            <person name="Zemla A."/>
            <person name="Baker B.J."/>
            <person name="Hauser L."/>
            <person name="Land M."/>
            <person name="Shah M.B."/>
            <person name="Thelen M.P."/>
            <person name="Hettich R.L."/>
            <person name="Banfield J.F."/>
        </authorList>
    </citation>
    <scope>NUCLEOTIDE SEQUENCE [LARGE SCALE GENOMIC DNA]</scope>
</reference>
<dbReference type="Proteomes" id="UP000009374">
    <property type="component" value="Unassembled WGS sequence"/>
</dbReference>
<organism evidence="1 2">
    <name type="scientific">Leptospirillum ferrodiazotrophum</name>
    <dbReference type="NCBI Taxonomy" id="412449"/>
    <lineage>
        <taxon>Bacteria</taxon>
        <taxon>Pseudomonadati</taxon>
        <taxon>Nitrospirota</taxon>
        <taxon>Nitrospiria</taxon>
        <taxon>Nitrospirales</taxon>
        <taxon>Nitrospiraceae</taxon>
        <taxon>Leptospirillum</taxon>
    </lineage>
</organism>